<dbReference type="Gramene" id="PRQ37426">
    <property type="protein sequence ID" value="PRQ37426"/>
    <property type="gene ID" value="RchiOBHm_Chr4g0402471"/>
</dbReference>
<feature type="compositionally biased region" description="Basic residues" evidence="1">
    <location>
        <begin position="105"/>
        <end position="114"/>
    </location>
</feature>
<dbReference type="AlphaFoldDB" id="A0A2P6QTE1"/>
<protein>
    <submittedName>
        <fullName evidence="2">Uncharacterized protein</fullName>
    </submittedName>
</protein>
<feature type="region of interest" description="Disordered" evidence="1">
    <location>
        <begin position="1"/>
        <end position="25"/>
    </location>
</feature>
<evidence type="ECO:0000256" key="1">
    <source>
        <dbReference type="SAM" id="MobiDB-lite"/>
    </source>
</evidence>
<keyword evidence="3" id="KW-1185">Reference proteome</keyword>
<feature type="region of interest" description="Disordered" evidence="1">
    <location>
        <begin position="89"/>
        <end position="186"/>
    </location>
</feature>
<gene>
    <name evidence="2" type="ORF">RchiOBHm_Chr4g0402471</name>
</gene>
<organism evidence="2 3">
    <name type="scientific">Rosa chinensis</name>
    <name type="common">China rose</name>
    <dbReference type="NCBI Taxonomy" id="74649"/>
    <lineage>
        <taxon>Eukaryota</taxon>
        <taxon>Viridiplantae</taxon>
        <taxon>Streptophyta</taxon>
        <taxon>Embryophyta</taxon>
        <taxon>Tracheophyta</taxon>
        <taxon>Spermatophyta</taxon>
        <taxon>Magnoliopsida</taxon>
        <taxon>eudicotyledons</taxon>
        <taxon>Gunneridae</taxon>
        <taxon>Pentapetalae</taxon>
        <taxon>rosids</taxon>
        <taxon>fabids</taxon>
        <taxon>Rosales</taxon>
        <taxon>Rosaceae</taxon>
        <taxon>Rosoideae</taxon>
        <taxon>Rosoideae incertae sedis</taxon>
        <taxon>Rosa</taxon>
    </lineage>
</organism>
<evidence type="ECO:0000313" key="2">
    <source>
        <dbReference type="EMBL" id="PRQ37426.1"/>
    </source>
</evidence>
<accession>A0A2P6QTE1</accession>
<dbReference type="EMBL" id="PDCK01000042">
    <property type="protein sequence ID" value="PRQ37426.1"/>
    <property type="molecule type" value="Genomic_DNA"/>
</dbReference>
<dbReference type="PANTHER" id="PTHR34130">
    <property type="entry name" value="OS08G0243800 PROTEIN"/>
    <property type="match status" value="1"/>
</dbReference>
<dbReference type="Proteomes" id="UP000238479">
    <property type="component" value="Chromosome 4"/>
</dbReference>
<comment type="caution">
    <text evidence="2">The sequence shown here is derived from an EMBL/GenBank/DDBJ whole genome shotgun (WGS) entry which is preliminary data.</text>
</comment>
<sequence>MGDDNTNNTDFQFHPDPYEDEEAEEALSLCDLPLDTEAEEFHDLSSKFLNARCSSSEFFEFFSDQSSDSFMCSAEDIIVCGKLIPFKENTPTPQAPKPSSNPKHDHQKKQTAFRRRSESLSGIQSTVTRSSSTKNKIMMTNSRSLDYRKLHRQSSMVSPVPEMDRNSSVRSVGSSKSDKKSTSSGKPKWSFLLFGIVKFPAEMDLSDIKSRQVRKNPSTTLFPDTSVGKCPSVSRSNSGNKGSWKLLRALSCKDHASVSVTTSYYVSQV</sequence>
<feature type="region of interest" description="Disordered" evidence="1">
    <location>
        <begin position="216"/>
        <end position="237"/>
    </location>
</feature>
<feature type="compositionally biased region" description="Polar residues" evidence="1">
    <location>
        <begin position="89"/>
        <end position="101"/>
    </location>
</feature>
<reference evidence="2 3" key="1">
    <citation type="journal article" date="2018" name="Nat. Genet.">
        <title>The Rosa genome provides new insights in the design of modern roses.</title>
        <authorList>
            <person name="Bendahmane M."/>
        </authorList>
    </citation>
    <scope>NUCLEOTIDE SEQUENCE [LARGE SCALE GENOMIC DNA]</scope>
    <source>
        <strain evidence="3">cv. Old Blush</strain>
    </source>
</reference>
<dbReference type="OrthoDB" id="752671at2759"/>
<feature type="compositionally biased region" description="Polar residues" evidence="1">
    <location>
        <begin position="1"/>
        <end position="11"/>
    </location>
</feature>
<evidence type="ECO:0000313" key="3">
    <source>
        <dbReference type="Proteomes" id="UP000238479"/>
    </source>
</evidence>
<dbReference type="PANTHER" id="PTHR34130:SF3">
    <property type="entry name" value="DUF1645 FAMILY PROTEIN"/>
    <property type="match status" value="1"/>
</dbReference>
<name>A0A2P6QTE1_ROSCH</name>
<feature type="compositionally biased region" description="Polar residues" evidence="1">
    <location>
        <begin position="119"/>
        <end position="144"/>
    </location>
</feature>
<dbReference type="OMA" id="SCKDHAS"/>
<proteinExistence type="predicted"/>